<organism evidence="1 2">
    <name type="scientific">Streptomyces sannanensis</name>
    <dbReference type="NCBI Taxonomy" id="285536"/>
    <lineage>
        <taxon>Bacteria</taxon>
        <taxon>Bacillati</taxon>
        <taxon>Actinomycetota</taxon>
        <taxon>Actinomycetes</taxon>
        <taxon>Kitasatosporales</taxon>
        <taxon>Streptomycetaceae</taxon>
        <taxon>Streptomyces</taxon>
    </lineage>
</organism>
<name>A0ABP6SBJ6_9ACTN</name>
<reference evidence="2" key="1">
    <citation type="journal article" date="2019" name="Int. J. Syst. Evol. Microbiol.">
        <title>The Global Catalogue of Microorganisms (GCM) 10K type strain sequencing project: providing services to taxonomists for standard genome sequencing and annotation.</title>
        <authorList>
            <consortium name="The Broad Institute Genomics Platform"/>
            <consortium name="The Broad Institute Genome Sequencing Center for Infectious Disease"/>
            <person name="Wu L."/>
            <person name="Ma J."/>
        </authorList>
    </citation>
    <scope>NUCLEOTIDE SEQUENCE [LARGE SCALE GENOMIC DNA]</scope>
    <source>
        <strain evidence="2">JCM 9651</strain>
    </source>
</reference>
<dbReference type="SUPFAM" id="SSF52540">
    <property type="entry name" value="P-loop containing nucleoside triphosphate hydrolases"/>
    <property type="match status" value="1"/>
</dbReference>
<evidence type="ECO:0000313" key="1">
    <source>
        <dbReference type="EMBL" id="GAA3372686.1"/>
    </source>
</evidence>
<accession>A0ABP6SBJ6</accession>
<dbReference type="RefSeq" id="WP_345037330.1">
    <property type="nucleotide sequence ID" value="NZ_BAAAYL010000001.1"/>
</dbReference>
<evidence type="ECO:0008006" key="3">
    <source>
        <dbReference type="Google" id="ProtNLM"/>
    </source>
</evidence>
<sequence>MSEVQLPPKPSDMFDRDREWAELTAFAADGNDGARLGIVSGRRRQGKSYLLQSLAEAAGGFYHVAVPASAAESLRLLGAAVGRFTGADVPPRPADWAQALDLLFGLAAERPLPVVLDEFPYLVHNAPDLSSRLHAALSIRAGRPRFLLCGSSASYMGGLAAGGCDLNLVVHGFGYREAADFWGIRDPRLAVLVHAVVGGTPAYRREFVDDDVPKGPADFDDWVCRTLLNPARRIHGDPLWLLASQPDLQDRAMYHSVLAAVATGHHTAGTIADTVGHRTTDVTHPLTALTRCGLLTATPDAFRVHRTVYRIAEPLILFHHAVVRPGGTALTWQRSRTVFLDKVVAPHFAQLCREWAVQYADPATFGGTPTSATVGTLPDHVVDVVVRGGDTLLSVGAADWHAPMGVPHLDRLHDVLRALSAHGVDTSHARPACYGASGFTPELQAAADRGEVVLVDLPRLYEGS</sequence>
<dbReference type="EMBL" id="BAAAYL010000001">
    <property type="protein sequence ID" value="GAA3372686.1"/>
    <property type="molecule type" value="Genomic_DNA"/>
</dbReference>
<keyword evidence="2" id="KW-1185">Reference proteome</keyword>
<dbReference type="InterPro" id="IPR027417">
    <property type="entry name" value="P-loop_NTPase"/>
</dbReference>
<protein>
    <recommendedName>
        <fullName evidence="3">ATP-binding protein</fullName>
    </recommendedName>
</protein>
<gene>
    <name evidence="1" type="ORF">GCM10020367_28640</name>
</gene>
<dbReference type="Gene3D" id="3.40.50.300">
    <property type="entry name" value="P-loop containing nucleotide triphosphate hydrolases"/>
    <property type="match status" value="1"/>
</dbReference>
<proteinExistence type="predicted"/>
<dbReference type="PANTHER" id="PTHR34704">
    <property type="entry name" value="ATPASE"/>
    <property type="match status" value="1"/>
</dbReference>
<dbReference type="PANTHER" id="PTHR34704:SF1">
    <property type="entry name" value="ATPASE"/>
    <property type="match status" value="1"/>
</dbReference>
<dbReference type="Proteomes" id="UP001499990">
    <property type="component" value="Unassembled WGS sequence"/>
</dbReference>
<comment type="caution">
    <text evidence="1">The sequence shown here is derived from an EMBL/GenBank/DDBJ whole genome shotgun (WGS) entry which is preliminary data.</text>
</comment>
<evidence type="ECO:0000313" key="2">
    <source>
        <dbReference type="Proteomes" id="UP001499990"/>
    </source>
</evidence>